<evidence type="ECO:0000256" key="5">
    <source>
        <dbReference type="ARBA" id="ARBA00022679"/>
    </source>
</evidence>
<keyword evidence="11" id="KW-0902">Two-component regulatory system</keyword>
<keyword evidence="10 13" id="KW-1133">Transmembrane helix</keyword>
<dbReference type="SMART" id="SM00388">
    <property type="entry name" value="HisKA"/>
    <property type="match status" value="1"/>
</dbReference>
<dbReference type="InterPro" id="IPR050428">
    <property type="entry name" value="TCS_sensor_his_kinase"/>
</dbReference>
<comment type="catalytic activity">
    <reaction evidence="1">
        <text>ATP + protein L-histidine = ADP + protein N-phospho-L-histidine.</text>
        <dbReference type="EC" id="2.7.13.3"/>
    </reaction>
</comment>
<dbReference type="Gene3D" id="1.10.287.130">
    <property type="match status" value="1"/>
</dbReference>
<keyword evidence="4" id="KW-0597">Phosphoprotein</keyword>
<dbReference type="PROSITE" id="PS50885">
    <property type="entry name" value="HAMP"/>
    <property type="match status" value="1"/>
</dbReference>
<dbReference type="Gene3D" id="1.20.5.1040">
    <property type="entry name" value="Sensor protein qsec"/>
    <property type="match status" value="1"/>
</dbReference>
<dbReference type="SUPFAM" id="SSF55874">
    <property type="entry name" value="ATPase domain of HSP90 chaperone/DNA topoisomerase II/histidine kinase"/>
    <property type="match status" value="1"/>
</dbReference>
<dbReference type="InterPro" id="IPR003660">
    <property type="entry name" value="HAMP_dom"/>
</dbReference>
<dbReference type="Pfam" id="PF00512">
    <property type="entry name" value="HisKA"/>
    <property type="match status" value="1"/>
</dbReference>
<dbReference type="SUPFAM" id="SSF47384">
    <property type="entry name" value="Homodimeric domain of signal transducing histidine kinase"/>
    <property type="match status" value="1"/>
</dbReference>
<evidence type="ECO:0000256" key="2">
    <source>
        <dbReference type="ARBA" id="ARBA00004141"/>
    </source>
</evidence>
<keyword evidence="12 13" id="KW-0472">Membrane</keyword>
<feature type="transmembrane region" description="Helical" evidence="13">
    <location>
        <begin position="12"/>
        <end position="32"/>
    </location>
</feature>
<evidence type="ECO:0000256" key="9">
    <source>
        <dbReference type="ARBA" id="ARBA00022840"/>
    </source>
</evidence>
<dbReference type="CDD" id="cd00082">
    <property type="entry name" value="HisKA"/>
    <property type="match status" value="1"/>
</dbReference>
<dbReference type="PANTHER" id="PTHR45436:SF14">
    <property type="entry name" value="SENSOR PROTEIN QSEC"/>
    <property type="match status" value="1"/>
</dbReference>
<gene>
    <name evidence="16" type="ORF">ACFOKJ_01415</name>
</gene>
<evidence type="ECO:0000259" key="15">
    <source>
        <dbReference type="PROSITE" id="PS50885"/>
    </source>
</evidence>
<feature type="domain" description="Histidine kinase" evidence="14">
    <location>
        <begin position="227"/>
        <end position="433"/>
    </location>
</feature>
<dbReference type="Proteomes" id="UP001595636">
    <property type="component" value="Unassembled WGS sequence"/>
</dbReference>
<evidence type="ECO:0000256" key="10">
    <source>
        <dbReference type="ARBA" id="ARBA00022989"/>
    </source>
</evidence>
<comment type="subcellular location">
    <subcellularLocation>
        <location evidence="2">Membrane</location>
        <topology evidence="2">Multi-pass membrane protein</topology>
    </subcellularLocation>
</comment>
<dbReference type="InterPro" id="IPR003594">
    <property type="entry name" value="HATPase_dom"/>
</dbReference>
<dbReference type="Pfam" id="PF02518">
    <property type="entry name" value="HATPase_c"/>
    <property type="match status" value="1"/>
</dbReference>
<keyword evidence="9 16" id="KW-0067">ATP-binding</keyword>
<feature type="domain" description="HAMP" evidence="15">
    <location>
        <begin position="168"/>
        <end position="219"/>
    </location>
</feature>
<evidence type="ECO:0000256" key="3">
    <source>
        <dbReference type="ARBA" id="ARBA00012438"/>
    </source>
</evidence>
<evidence type="ECO:0000256" key="11">
    <source>
        <dbReference type="ARBA" id="ARBA00023012"/>
    </source>
</evidence>
<dbReference type="RefSeq" id="WP_390276196.1">
    <property type="nucleotide sequence ID" value="NZ_JBHRYH010000002.1"/>
</dbReference>
<reference evidence="17" key="1">
    <citation type="journal article" date="2019" name="Int. J. Syst. Evol. Microbiol.">
        <title>The Global Catalogue of Microorganisms (GCM) 10K type strain sequencing project: providing services to taxonomists for standard genome sequencing and annotation.</title>
        <authorList>
            <consortium name="The Broad Institute Genomics Platform"/>
            <consortium name="The Broad Institute Genome Sequencing Center for Infectious Disease"/>
            <person name="Wu L."/>
            <person name="Ma J."/>
        </authorList>
    </citation>
    <scope>NUCLEOTIDE SEQUENCE [LARGE SCALE GENOMIC DNA]</scope>
    <source>
        <strain evidence="17">KCTC 42195</strain>
    </source>
</reference>
<keyword evidence="8" id="KW-0418">Kinase</keyword>
<dbReference type="InterPro" id="IPR005467">
    <property type="entry name" value="His_kinase_dom"/>
</dbReference>
<keyword evidence="17" id="KW-1185">Reference proteome</keyword>
<dbReference type="GO" id="GO:0005524">
    <property type="term" value="F:ATP binding"/>
    <property type="evidence" value="ECO:0007669"/>
    <property type="project" value="UniProtKB-KW"/>
</dbReference>
<dbReference type="InterPro" id="IPR013727">
    <property type="entry name" value="2CSK_N"/>
</dbReference>
<evidence type="ECO:0000259" key="14">
    <source>
        <dbReference type="PROSITE" id="PS50109"/>
    </source>
</evidence>
<evidence type="ECO:0000256" key="12">
    <source>
        <dbReference type="ARBA" id="ARBA00023136"/>
    </source>
</evidence>
<evidence type="ECO:0000256" key="7">
    <source>
        <dbReference type="ARBA" id="ARBA00022741"/>
    </source>
</evidence>
<proteinExistence type="predicted"/>
<dbReference type="Gene3D" id="3.30.565.10">
    <property type="entry name" value="Histidine kinase-like ATPase, C-terminal domain"/>
    <property type="match status" value="1"/>
</dbReference>
<evidence type="ECO:0000256" key="13">
    <source>
        <dbReference type="SAM" id="Phobius"/>
    </source>
</evidence>
<evidence type="ECO:0000256" key="1">
    <source>
        <dbReference type="ARBA" id="ARBA00000085"/>
    </source>
</evidence>
<sequence length="433" mass="47521">MSNSLRGTLIRSLLVVVTPLWLVASVLLALHARHEINELYDGQQQTFAQQLYSTLPMLAARQQGLPPEQKQESDHQAVAAWDASGQRLLVDSEGLDLDYRADGSGFHSLQHDGENWRVYYLSGPDGTVAVAQELDERWEALSGLLLTQSLLWLVLLPVALGAVWWAVAHSLRPLAVLRGALQQRQADDPTPLERDVPREIQPLIDGMNSLIDRVADTLQRERQFTASAAHELRSPLAALRVQAELLTLLDEPAARNAAAGKVMQGVDRASHLVDQLLALSRLEQQHDLPRQPLDWAQIAEHACQQVADYAAQRGSHIVPQLSGEPLAAGEATLLTLLLRNLLDNALRYSPPGSHIVLEVGPQQIRVLDNGPGIAAEYLAQVGQRFFRPPGQGQSGSGLGLSIVRRIAELHGLRLSWHNRSEGGLEVCLQPDSH</sequence>
<keyword evidence="7" id="KW-0547">Nucleotide-binding</keyword>
<dbReference type="Pfam" id="PF08521">
    <property type="entry name" value="2CSK_N"/>
    <property type="match status" value="1"/>
</dbReference>
<dbReference type="EC" id="2.7.13.3" evidence="3"/>
<dbReference type="PANTHER" id="PTHR45436">
    <property type="entry name" value="SENSOR HISTIDINE KINASE YKOH"/>
    <property type="match status" value="1"/>
</dbReference>
<dbReference type="InterPro" id="IPR004358">
    <property type="entry name" value="Sig_transdc_His_kin-like_C"/>
</dbReference>
<accession>A0ABV7TN88</accession>
<organism evidence="16 17">
    <name type="scientific">Vogesella amnigena</name>
    <dbReference type="NCBI Taxonomy" id="1507449"/>
    <lineage>
        <taxon>Bacteria</taxon>
        <taxon>Pseudomonadati</taxon>
        <taxon>Pseudomonadota</taxon>
        <taxon>Betaproteobacteria</taxon>
        <taxon>Neisseriales</taxon>
        <taxon>Chromobacteriaceae</taxon>
        <taxon>Vogesella</taxon>
    </lineage>
</organism>
<evidence type="ECO:0000313" key="17">
    <source>
        <dbReference type="Proteomes" id="UP001595636"/>
    </source>
</evidence>
<dbReference type="InterPro" id="IPR036097">
    <property type="entry name" value="HisK_dim/P_sf"/>
</dbReference>
<dbReference type="EMBL" id="JBHRYH010000002">
    <property type="protein sequence ID" value="MFC3624806.1"/>
    <property type="molecule type" value="Genomic_DNA"/>
</dbReference>
<keyword evidence="6 13" id="KW-0812">Transmembrane</keyword>
<dbReference type="InterPro" id="IPR003661">
    <property type="entry name" value="HisK_dim/P_dom"/>
</dbReference>
<evidence type="ECO:0000313" key="16">
    <source>
        <dbReference type="EMBL" id="MFC3624806.1"/>
    </source>
</evidence>
<feature type="transmembrane region" description="Helical" evidence="13">
    <location>
        <begin position="150"/>
        <end position="168"/>
    </location>
</feature>
<dbReference type="InterPro" id="IPR036890">
    <property type="entry name" value="HATPase_C_sf"/>
</dbReference>
<evidence type="ECO:0000256" key="6">
    <source>
        <dbReference type="ARBA" id="ARBA00022692"/>
    </source>
</evidence>
<evidence type="ECO:0000256" key="4">
    <source>
        <dbReference type="ARBA" id="ARBA00022553"/>
    </source>
</evidence>
<keyword evidence="5" id="KW-0808">Transferase</keyword>
<comment type="caution">
    <text evidence="16">The sequence shown here is derived from an EMBL/GenBank/DDBJ whole genome shotgun (WGS) entry which is preliminary data.</text>
</comment>
<dbReference type="PROSITE" id="PS50109">
    <property type="entry name" value="HIS_KIN"/>
    <property type="match status" value="1"/>
</dbReference>
<name>A0ABV7TN88_9NEIS</name>
<dbReference type="SMART" id="SM00387">
    <property type="entry name" value="HATPase_c"/>
    <property type="match status" value="1"/>
</dbReference>
<evidence type="ECO:0000256" key="8">
    <source>
        <dbReference type="ARBA" id="ARBA00022777"/>
    </source>
</evidence>
<protein>
    <recommendedName>
        <fullName evidence="3">histidine kinase</fullName>
        <ecNumber evidence="3">2.7.13.3</ecNumber>
    </recommendedName>
</protein>
<dbReference type="PRINTS" id="PR00344">
    <property type="entry name" value="BCTRLSENSOR"/>
</dbReference>